<keyword evidence="2" id="KW-0812">Transmembrane</keyword>
<comment type="caution">
    <text evidence="3">The sequence shown here is derived from an EMBL/GenBank/DDBJ whole genome shotgun (WGS) entry which is preliminary data.</text>
</comment>
<proteinExistence type="predicted"/>
<dbReference type="Proteomes" id="UP000689129">
    <property type="component" value="Unassembled WGS sequence"/>
</dbReference>
<keyword evidence="2" id="KW-0472">Membrane</keyword>
<name>A0A8I2ZAT1_VERLO</name>
<feature type="region of interest" description="Disordered" evidence="1">
    <location>
        <begin position="1"/>
        <end position="84"/>
    </location>
</feature>
<gene>
    <name evidence="3" type="ORF">HYQ45_018991</name>
</gene>
<protein>
    <submittedName>
        <fullName evidence="3">Uncharacterized protein</fullName>
    </submittedName>
</protein>
<accession>A0A8I2ZAT1</accession>
<organism evidence="3 4">
    <name type="scientific">Verticillium longisporum</name>
    <name type="common">Verticillium dahliae var. longisporum</name>
    <dbReference type="NCBI Taxonomy" id="100787"/>
    <lineage>
        <taxon>Eukaryota</taxon>
        <taxon>Fungi</taxon>
        <taxon>Dikarya</taxon>
        <taxon>Ascomycota</taxon>
        <taxon>Pezizomycotina</taxon>
        <taxon>Sordariomycetes</taxon>
        <taxon>Hypocreomycetidae</taxon>
        <taxon>Glomerellales</taxon>
        <taxon>Plectosphaerellaceae</taxon>
        <taxon>Verticillium</taxon>
    </lineage>
</organism>
<dbReference type="OrthoDB" id="160374at2759"/>
<keyword evidence="2" id="KW-1133">Transmembrane helix</keyword>
<reference evidence="3" key="1">
    <citation type="journal article" date="2021" name="Mol. Plant Pathol.">
        <title>A 20-kb lineage-specific genomic region tames virulence in pathogenic amphidiploid Verticillium longisporum.</title>
        <authorList>
            <person name="Harting R."/>
            <person name="Starke J."/>
            <person name="Kusch H."/>
            <person name="Poggeler S."/>
            <person name="Maurus I."/>
            <person name="Schluter R."/>
            <person name="Landesfeind M."/>
            <person name="Bulla I."/>
            <person name="Nowrousian M."/>
            <person name="de Jonge R."/>
            <person name="Stahlhut G."/>
            <person name="Hoff K.J."/>
            <person name="Asshauer K.P."/>
            <person name="Thurmer A."/>
            <person name="Stanke M."/>
            <person name="Daniel R."/>
            <person name="Morgenstern B."/>
            <person name="Thomma B.P.H.J."/>
            <person name="Kronstad J.W."/>
            <person name="Braus-Stromeyer S.A."/>
            <person name="Braus G.H."/>
        </authorList>
    </citation>
    <scope>NUCLEOTIDE SEQUENCE</scope>
    <source>
        <strain evidence="3">Vl32</strain>
    </source>
</reference>
<sequence length="428" mass="46297">MHIPIDPGSSASPPAGAGGPNSLPVSLDHPAEEHDAPGPTKPSQPVATLPPPYTAADVPSQTTGAVAGSSDQVSPQPQDAPTKTQTTFLAQVGRWFEAHKFAASCIALFVAFAGLLVAIISVFPSFKSQYLSEEALELSRWTAFKDYIQVCSELVTRGRDLVKTVRSLDQTGPGNDGEHIERTWTLLTSVSSSHFYAAEETVLRWLLKSMKTNNDAADTLRRFPLTWRILGCTFQRIPLFSLAKSLADRKFMAILQQTLKSISKPVTPKDAVPATLSKKRKRTLEVTFDLEALKTRDGCISTGDAVLGALRILLARVDGAAHTSQNERMGAEHIKGLFSQPASDVVTYLAPILSLCEYSATSDLSCAETQENWIHTLSAIWNLRLHGQTDSLEVALYLSRSAFGLLGKLTGLAIDVDITLEGRVNTGI</sequence>
<evidence type="ECO:0000313" key="3">
    <source>
        <dbReference type="EMBL" id="KAG7118916.1"/>
    </source>
</evidence>
<dbReference type="AlphaFoldDB" id="A0A8I2ZAT1"/>
<feature type="transmembrane region" description="Helical" evidence="2">
    <location>
        <begin position="101"/>
        <end position="123"/>
    </location>
</feature>
<evidence type="ECO:0000256" key="2">
    <source>
        <dbReference type="SAM" id="Phobius"/>
    </source>
</evidence>
<evidence type="ECO:0000256" key="1">
    <source>
        <dbReference type="SAM" id="MobiDB-lite"/>
    </source>
</evidence>
<feature type="compositionally biased region" description="Polar residues" evidence="1">
    <location>
        <begin position="59"/>
        <end position="84"/>
    </location>
</feature>
<dbReference type="EMBL" id="JAEMWZ010000420">
    <property type="protein sequence ID" value="KAG7118916.1"/>
    <property type="molecule type" value="Genomic_DNA"/>
</dbReference>
<evidence type="ECO:0000313" key="4">
    <source>
        <dbReference type="Proteomes" id="UP000689129"/>
    </source>
</evidence>